<evidence type="ECO:0000256" key="3">
    <source>
        <dbReference type="ARBA" id="ARBA00023136"/>
    </source>
</evidence>
<comment type="subcellular location">
    <subcellularLocation>
        <location evidence="1">Membrane</location>
    </subcellularLocation>
</comment>
<dbReference type="Gene3D" id="2.10.109.10">
    <property type="entry name" value="Umud Fragment, subunit A"/>
    <property type="match status" value="1"/>
</dbReference>
<evidence type="ECO:0000256" key="1">
    <source>
        <dbReference type="ARBA" id="ARBA00004370"/>
    </source>
</evidence>
<reference evidence="5" key="1">
    <citation type="submission" date="2021-01" db="EMBL/GenBank/DDBJ databases">
        <title>Whole genome shotgun sequence of Rhizocola hellebori NBRC 109834.</title>
        <authorList>
            <person name="Komaki H."/>
            <person name="Tamura T."/>
        </authorList>
    </citation>
    <scope>NUCLEOTIDE SEQUENCE</scope>
    <source>
        <strain evidence="5">NBRC 109834</strain>
    </source>
</reference>
<dbReference type="Pfam" id="PF00717">
    <property type="entry name" value="Peptidase_S24"/>
    <property type="match status" value="1"/>
</dbReference>
<dbReference type="Proteomes" id="UP000612899">
    <property type="component" value="Unassembled WGS sequence"/>
</dbReference>
<evidence type="ECO:0000259" key="4">
    <source>
        <dbReference type="Pfam" id="PF00717"/>
    </source>
</evidence>
<organism evidence="5 6">
    <name type="scientific">Rhizocola hellebori</name>
    <dbReference type="NCBI Taxonomy" id="1392758"/>
    <lineage>
        <taxon>Bacteria</taxon>
        <taxon>Bacillati</taxon>
        <taxon>Actinomycetota</taxon>
        <taxon>Actinomycetes</taxon>
        <taxon>Micromonosporales</taxon>
        <taxon>Micromonosporaceae</taxon>
        <taxon>Rhizocola</taxon>
    </lineage>
</organism>
<keyword evidence="6" id="KW-1185">Reference proteome</keyword>
<protein>
    <recommendedName>
        <fullName evidence="4">Peptidase S24/S26A/S26B/S26C domain-containing protein</fullName>
    </recommendedName>
</protein>
<accession>A0A8J3QK70</accession>
<evidence type="ECO:0000313" key="6">
    <source>
        <dbReference type="Proteomes" id="UP000612899"/>
    </source>
</evidence>
<dbReference type="InterPro" id="IPR052064">
    <property type="entry name" value="Mito_IMP1_subunit"/>
</dbReference>
<dbReference type="PANTHER" id="PTHR12383:SF16">
    <property type="entry name" value="MITOCHONDRIAL INNER MEMBRANE PROTEASE SUBUNIT 1"/>
    <property type="match status" value="1"/>
</dbReference>
<dbReference type="AlphaFoldDB" id="A0A8J3QK70"/>
<dbReference type="InterPro" id="IPR015927">
    <property type="entry name" value="Peptidase_S24_S26A/B/C"/>
</dbReference>
<keyword evidence="3" id="KW-0472">Membrane</keyword>
<dbReference type="CDD" id="cd06462">
    <property type="entry name" value="Peptidase_S24_S26"/>
    <property type="match status" value="1"/>
</dbReference>
<evidence type="ECO:0000313" key="5">
    <source>
        <dbReference type="EMBL" id="GIH11254.1"/>
    </source>
</evidence>
<proteinExistence type="predicted"/>
<comment type="caution">
    <text evidence="5">The sequence shown here is derived from an EMBL/GenBank/DDBJ whole genome shotgun (WGS) entry which is preliminary data.</text>
</comment>
<gene>
    <name evidence="5" type="ORF">Rhe02_93210</name>
</gene>
<sequence>MPTLLQLFPVLVQGPSMAPTLKHGDMLLVRRAGRPVRAGDVVVATFHSRPDLLVVKRAVRPEGDGWWIVGDNEYATDDSRVFGAAKIVGRVICRYWPHPRLIGPL</sequence>
<evidence type="ECO:0000256" key="2">
    <source>
        <dbReference type="ARBA" id="ARBA00022801"/>
    </source>
</evidence>
<keyword evidence="2" id="KW-0378">Hydrolase</keyword>
<dbReference type="InterPro" id="IPR036286">
    <property type="entry name" value="LexA/Signal_pep-like_sf"/>
</dbReference>
<feature type="domain" description="Peptidase S24/S26A/S26B/S26C" evidence="4">
    <location>
        <begin position="7"/>
        <end position="92"/>
    </location>
</feature>
<dbReference type="EMBL" id="BONY01000124">
    <property type="protein sequence ID" value="GIH11254.1"/>
    <property type="molecule type" value="Genomic_DNA"/>
</dbReference>
<dbReference type="RefSeq" id="WP_373320799.1">
    <property type="nucleotide sequence ID" value="NZ_BONY01000124.1"/>
</dbReference>
<dbReference type="GO" id="GO:0016787">
    <property type="term" value="F:hydrolase activity"/>
    <property type="evidence" value="ECO:0007669"/>
    <property type="project" value="UniProtKB-KW"/>
</dbReference>
<dbReference type="SUPFAM" id="SSF51306">
    <property type="entry name" value="LexA/Signal peptidase"/>
    <property type="match status" value="1"/>
</dbReference>
<dbReference type="GO" id="GO:0016020">
    <property type="term" value="C:membrane"/>
    <property type="evidence" value="ECO:0007669"/>
    <property type="project" value="UniProtKB-SubCell"/>
</dbReference>
<name>A0A8J3QK70_9ACTN</name>
<dbReference type="PANTHER" id="PTHR12383">
    <property type="entry name" value="PROTEASE FAMILY S26 MITOCHONDRIAL INNER MEMBRANE PROTEASE-RELATED"/>
    <property type="match status" value="1"/>
</dbReference>